<feature type="transmembrane region" description="Helical" evidence="6">
    <location>
        <begin position="302"/>
        <end position="320"/>
    </location>
</feature>
<feature type="transmembrane region" description="Helical" evidence="6">
    <location>
        <begin position="177"/>
        <end position="197"/>
    </location>
</feature>
<dbReference type="EMBL" id="FMHG01000001">
    <property type="protein sequence ID" value="SCJ63853.1"/>
    <property type="molecule type" value="Genomic_DNA"/>
</dbReference>
<feature type="transmembrane region" description="Helical" evidence="6">
    <location>
        <begin position="141"/>
        <end position="165"/>
    </location>
</feature>
<accession>A0A1C6I2S4</accession>
<evidence type="ECO:0000256" key="2">
    <source>
        <dbReference type="ARBA" id="ARBA00022448"/>
    </source>
</evidence>
<feature type="transmembrane region" description="Helical" evidence="6">
    <location>
        <begin position="54"/>
        <end position="71"/>
    </location>
</feature>
<dbReference type="Pfam" id="PF11700">
    <property type="entry name" value="ATG22"/>
    <property type="match status" value="1"/>
</dbReference>
<feature type="transmembrane region" description="Helical" evidence="6">
    <location>
        <begin position="326"/>
        <end position="343"/>
    </location>
</feature>
<dbReference type="InterPro" id="IPR020846">
    <property type="entry name" value="MFS_dom"/>
</dbReference>
<dbReference type="SUPFAM" id="SSF103473">
    <property type="entry name" value="MFS general substrate transporter"/>
    <property type="match status" value="1"/>
</dbReference>
<proteinExistence type="predicted"/>
<protein>
    <submittedName>
        <fullName evidence="8">Multidrug resistance protein</fullName>
    </submittedName>
</protein>
<keyword evidence="3 6" id="KW-0812">Transmembrane</keyword>
<evidence type="ECO:0000256" key="6">
    <source>
        <dbReference type="SAM" id="Phobius"/>
    </source>
</evidence>
<keyword evidence="4 6" id="KW-1133">Transmembrane helix</keyword>
<evidence type="ECO:0000259" key="7">
    <source>
        <dbReference type="PROSITE" id="PS50850"/>
    </source>
</evidence>
<dbReference type="GO" id="GO:0022857">
    <property type="term" value="F:transmembrane transporter activity"/>
    <property type="evidence" value="ECO:0007669"/>
    <property type="project" value="InterPro"/>
</dbReference>
<organism evidence="8">
    <name type="scientific">uncultured Anaerotruncus sp</name>
    <dbReference type="NCBI Taxonomy" id="905011"/>
    <lineage>
        <taxon>Bacteria</taxon>
        <taxon>Bacillati</taxon>
        <taxon>Bacillota</taxon>
        <taxon>Clostridia</taxon>
        <taxon>Eubacteriales</taxon>
        <taxon>Oscillospiraceae</taxon>
        <taxon>Anaerotruncus</taxon>
        <taxon>environmental samples</taxon>
    </lineage>
</organism>
<dbReference type="InterPro" id="IPR036259">
    <property type="entry name" value="MFS_trans_sf"/>
</dbReference>
<evidence type="ECO:0000256" key="5">
    <source>
        <dbReference type="ARBA" id="ARBA00023136"/>
    </source>
</evidence>
<feature type="transmembrane region" description="Helical" evidence="6">
    <location>
        <begin position="392"/>
        <end position="409"/>
    </location>
</feature>
<dbReference type="InterPro" id="IPR050495">
    <property type="entry name" value="ATG22/LtaA_families"/>
</dbReference>
<keyword evidence="2" id="KW-0813">Transport</keyword>
<keyword evidence="5 6" id="KW-0472">Membrane</keyword>
<dbReference type="PANTHER" id="PTHR23519">
    <property type="entry name" value="AUTOPHAGY-RELATED PROTEIN 22"/>
    <property type="match status" value="1"/>
</dbReference>
<feature type="transmembrane region" description="Helical" evidence="6">
    <location>
        <begin position="12"/>
        <end position="34"/>
    </location>
</feature>
<evidence type="ECO:0000256" key="4">
    <source>
        <dbReference type="ARBA" id="ARBA00022989"/>
    </source>
</evidence>
<feature type="domain" description="Major facilitator superfamily (MFS) profile" evidence="7">
    <location>
        <begin position="1"/>
        <end position="415"/>
    </location>
</feature>
<feature type="transmembrane region" description="Helical" evidence="6">
    <location>
        <begin position="107"/>
        <end position="129"/>
    </location>
</feature>
<dbReference type="PROSITE" id="PS50850">
    <property type="entry name" value="MFS"/>
    <property type="match status" value="1"/>
</dbReference>
<feature type="transmembrane region" description="Helical" evidence="6">
    <location>
        <begin position="364"/>
        <end position="386"/>
    </location>
</feature>
<sequence length="416" mass="46023">MKKLDLTREELSWSLYDWASSAFTLMLSTVIPIYLKNMGDAAGLRSAQTTSHWAVTQSIATLLVAIMAPVLGAMADRRGKKKLFFCGFLALALLFSCALAGTNSYYLLLVFSLVASIGYAGTNIFYDAFIVDVTSDERMDFISSFGYAIGYIGSCIPFIAGILLINFTPFGLSATGAVKAALLINVAWWLVFSIPLIKNVRQKYQLRTESQRGESLFLSSFKKTWSTLKVIFQDKTIGLFLLSYFFYIDGVDTIIKMSTSFGKDVGIGDNSLLLALLMTQIIAFPAVLICAKLVRRFSSKKIILTAIVVYIGITVFGFVMQHAWQFWVLAVFVAVVQGTIQALSRSYFGKLIPNKENANEYFGFYNIFGKYASIFGTALMALFTTLTGSSRYGVLSVALLFIAGFFLFLKVPDVEK</sequence>
<dbReference type="PANTHER" id="PTHR23519:SF1">
    <property type="entry name" value="AUTOPHAGY-RELATED PROTEIN 22"/>
    <property type="match status" value="1"/>
</dbReference>
<reference evidence="8" key="1">
    <citation type="submission" date="2015-09" db="EMBL/GenBank/DDBJ databases">
        <authorList>
            <consortium name="Pathogen Informatics"/>
        </authorList>
    </citation>
    <scope>NUCLEOTIDE SEQUENCE</scope>
    <source>
        <strain evidence="8">2789STDY5834896</strain>
    </source>
</reference>
<evidence type="ECO:0000256" key="1">
    <source>
        <dbReference type="ARBA" id="ARBA00004651"/>
    </source>
</evidence>
<feature type="transmembrane region" description="Helical" evidence="6">
    <location>
        <begin position="237"/>
        <end position="259"/>
    </location>
</feature>
<feature type="transmembrane region" description="Helical" evidence="6">
    <location>
        <begin position="271"/>
        <end position="290"/>
    </location>
</feature>
<dbReference type="AlphaFoldDB" id="A0A1C6I2S4"/>
<evidence type="ECO:0000256" key="3">
    <source>
        <dbReference type="ARBA" id="ARBA00022692"/>
    </source>
</evidence>
<dbReference type="GO" id="GO:0005886">
    <property type="term" value="C:plasma membrane"/>
    <property type="evidence" value="ECO:0007669"/>
    <property type="project" value="UniProtKB-SubCell"/>
</dbReference>
<evidence type="ECO:0000313" key="8">
    <source>
        <dbReference type="EMBL" id="SCJ63853.1"/>
    </source>
</evidence>
<name>A0A1C6I2S4_9FIRM</name>
<dbReference type="Gene3D" id="1.20.1250.20">
    <property type="entry name" value="MFS general substrate transporter like domains"/>
    <property type="match status" value="1"/>
</dbReference>
<comment type="subcellular location">
    <subcellularLocation>
        <location evidence="1">Cell membrane</location>
        <topology evidence="1">Multi-pass membrane protein</topology>
    </subcellularLocation>
</comment>
<dbReference type="InterPro" id="IPR024671">
    <property type="entry name" value="Atg22-like"/>
</dbReference>
<feature type="transmembrane region" description="Helical" evidence="6">
    <location>
        <begin position="83"/>
        <end position="101"/>
    </location>
</feature>
<gene>
    <name evidence="8" type="ORF">SAMEA3545359_01183</name>
</gene>